<reference evidence="1" key="2">
    <citation type="journal article" date="2021" name="Microbiol. Resour. Announc.">
        <title>Complete Genome Sequence of Polycladomyces abyssicola JIR-001T, Isolated from Hemipelagic Sediment in Deep Seawater.</title>
        <authorList>
            <person name="Tsubouchi T."/>
            <person name="Kaneko Y."/>
        </authorList>
    </citation>
    <scope>NUCLEOTIDE SEQUENCE</scope>
    <source>
        <strain evidence="1">JIR-001</strain>
    </source>
</reference>
<evidence type="ECO:0000313" key="1">
    <source>
        <dbReference type="EMBL" id="BCU80761.1"/>
    </source>
</evidence>
<dbReference type="KEGG" id="pabs:JIR001_05440"/>
<dbReference type="Proteomes" id="UP000677436">
    <property type="component" value="Chromosome"/>
</dbReference>
<reference evidence="1" key="1">
    <citation type="journal article" date="2013" name="Int. J. Syst. Evol. Microbiol.">
        <title>Polycladomyces abyssicola gen. nov., sp. nov., a thermophilic filamentous bacterium isolated from hemipelagic sediment.</title>
        <authorList>
            <person name="Tsubouchi T."/>
            <person name="Shimane Y."/>
            <person name="Mori K."/>
            <person name="Usui K."/>
            <person name="Hiraki T."/>
            <person name="Tame A."/>
            <person name="Uematsu K."/>
            <person name="Maruyama T."/>
            <person name="Hatada Y."/>
        </authorList>
    </citation>
    <scope>NUCLEOTIDE SEQUENCE</scope>
    <source>
        <strain evidence="1">JIR-001</strain>
    </source>
</reference>
<keyword evidence="2" id="KW-1185">Reference proteome</keyword>
<proteinExistence type="predicted"/>
<gene>
    <name evidence="1" type="ORF">JIR001_05440</name>
</gene>
<organism evidence="1 2">
    <name type="scientific">Polycladomyces abyssicola</name>
    <dbReference type="NCBI Taxonomy" id="1125966"/>
    <lineage>
        <taxon>Bacteria</taxon>
        <taxon>Bacillati</taxon>
        <taxon>Bacillota</taxon>
        <taxon>Bacilli</taxon>
        <taxon>Bacillales</taxon>
        <taxon>Thermoactinomycetaceae</taxon>
        <taxon>Polycladomyces</taxon>
    </lineage>
</organism>
<name>A0A8D5ZMV0_9BACL</name>
<sequence>MADTDKQWLQLKGRAEGIIHSVSTTIPTPDCRWQMTSMRVGTKGDWQAALEQYIAATNDASS</sequence>
<protein>
    <submittedName>
        <fullName evidence="1">Uncharacterized protein</fullName>
    </submittedName>
</protein>
<dbReference type="EMBL" id="AP024601">
    <property type="protein sequence ID" value="BCU80761.1"/>
    <property type="molecule type" value="Genomic_DNA"/>
</dbReference>
<evidence type="ECO:0000313" key="2">
    <source>
        <dbReference type="Proteomes" id="UP000677436"/>
    </source>
</evidence>
<dbReference type="AlphaFoldDB" id="A0A8D5ZMV0"/>
<accession>A0A8D5ZMV0</accession>
<dbReference type="RefSeq" id="WP_212774087.1">
    <property type="nucleotide sequence ID" value="NZ_AP024601.1"/>
</dbReference>